<feature type="compositionally biased region" description="Basic and acidic residues" evidence="1">
    <location>
        <begin position="17"/>
        <end position="30"/>
    </location>
</feature>
<feature type="compositionally biased region" description="Polar residues" evidence="1">
    <location>
        <begin position="1"/>
        <end position="15"/>
    </location>
</feature>
<dbReference type="Proteomes" id="UP000799778">
    <property type="component" value="Unassembled WGS sequence"/>
</dbReference>
<dbReference type="OrthoDB" id="4158258at2759"/>
<protein>
    <submittedName>
        <fullName evidence="2">Uncharacterized protein</fullName>
    </submittedName>
</protein>
<dbReference type="AlphaFoldDB" id="A0A6A5X7T8"/>
<feature type="region of interest" description="Disordered" evidence="1">
    <location>
        <begin position="1"/>
        <end position="59"/>
    </location>
</feature>
<evidence type="ECO:0000256" key="1">
    <source>
        <dbReference type="SAM" id="MobiDB-lite"/>
    </source>
</evidence>
<dbReference type="GeneID" id="54292169"/>
<proteinExistence type="predicted"/>
<organism evidence="2 3">
    <name type="scientific">Aaosphaeria arxii CBS 175.79</name>
    <dbReference type="NCBI Taxonomy" id="1450172"/>
    <lineage>
        <taxon>Eukaryota</taxon>
        <taxon>Fungi</taxon>
        <taxon>Dikarya</taxon>
        <taxon>Ascomycota</taxon>
        <taxon>Pezizomycotina</taxon>
        <taxon>Dothideomycetes</taxon>
        <taxon>Pleosporomycetidae</taxon>
        <taxon>Pleosporales</taxon>
        <taxon>Pleosporales incertae sedis</taxon>
        <taxon>Aaosphaeria</taxon>
    </lineage>
</organism>
<reference evidence="2" key="1">
    <citation type="journal article" date="2020" name="Stud. Mycol.">
        <title>101 Dothideomycetes genomes: a test case for predicting lifestyles and emergence of pathogens.</title>
        <authorList>
            <person name="Haridas S."/>
            <person name="Albert R."/>
            <person name="Binder M."/>
            <person name="Bloem J."/>
            <person name="Labutti K."/>
            <person name="Salamov A."/>
            <person name="Andreopoulos B."/>
            <person name="Baker S."/>
            <person name="Barry K."/>
            <person name="Bills G."/>
            <person name="Bluhm B."/>
            <person name="Cannon C."/>
            <person name="Castanera R."/>
            <person name="Culley D."/>
            <person name="Daum C."/>
            <person name="Ezra D."/>
            <person name="Gonzalez J."/>
            <person name="Henrissat B."/>
            <person name="Kuo A."/>
            <person name="Liang C."/>
            <person name="Lipzen A."/>
            <person name="Lutzoni F."/>
            <person name="Magnuson J."/>
            <person name="Mondo S."/>
            <person name="Nolan M."/>
            <person name="Ohm R."/>
            <person name="Pangilinan J."/>
            <person name="Park H.-J."/>
            <person name="Ramirez L."/>
            <person name="Alfaro M."/>
            <person name="Sun H."/>
            <person name="Tritt A."/>
            <person name="Yoshinaga Y."/>
            <person name="Zwiers L.-H."/>
            <person name="Turgeon B."/>
            <person name="Goodwin S."/>
            <person name="Spatafora J."/>
            <person name="Crous P."/>
            <person name="Grigoriev I."/>
        </authorList>
    </citation>
    <scope>NUCLEOTIDE SEQUENCE</scope>
    <source>
        <strain evidence="2">CBS 175.79</strain>
    </source>
</reference>
<sequence>MSGQEAGESSNSATKAPSKEQEAQQERDINSSDNQEVPPPPYTSTAASSSSTARPDNMIPLYDDVESDMLALATGDPNEIVPVPMIHSTEKQSFRNLIRGRTVVTRTVIVRKMPRSYYLAHYAKDAQGNYVGTGKPAADAGLVFVPSKSTPGDVLEQVRTVAFGKEHSIDGWVLPAGLAAIAMC</sequence>
<evidence type="ECO:0000313" key="2">
    <source>
        <dbReference type="EMBL" id="KAF2009018.1"/>
    </source>
</evidence>
<keyword evidence="3" id="KW-1185">Reference proteome</keyword>
<dbReference type="EMBL" id="ML978080">
    <property type="protein sequence ID" value="KAF2009018.1"/>
    <property type="molecule type" value="Genomic_DNA"/>
</dbReference>
<evidence type="ECO:0000313" key="3">
    <source>
        <dbReference type="Proteomes" id="UP000799778"/>
    </source>
</evidence>
<accession>A0A6A5X7T8</accession>
<gene>
    <name evidence="2" type="ORF">BU24DRAFT_89796</name>
</gene>
<feature type="compositionally biased region" description="Low complexity" evidence="1">
    <location>
        <begin position="43"/>
        <end position="53"/>
    </location>
</feature>
<dbReference type="RefSeq" id="XP_033377357.1">
    <property type="nucleotide sequence ID" value="XM_033534772.1"/>
</dbReference>
<name>A0A6A5X7T8_9PLEO</name>